<proteinExistence type="predicted"/>
<dbReference type="EMBL" id="LNQE01001873">
    <property type="protein sequence ID" value="KUG03647.1"/>
    <property type="molecule type" value="Genomic_DNA"/>
</dbReference>
<dbReference type="InterPro" id="IPR036582">
    <property type="entry name" value="Mao_N_sf"/>
</dbReference>
<dbReference type="InterPro" id="IPR012854">
    <property type="entry name" value="Cu_amine_oxidase-like_N"/>
</dbReference>
<evidence type="ECO:0000313" key="2">
    <source>
        <dbReference type="EMBL" id="KUG03647.1"/>
    </source>
</evidence>
<dbReference type="Pfam" id="PF20316">
    <property type="entry name" value="DUF6612"/>
    <property type="match status" value="1"/>
</dbReference>
<dbReference type="Gene3D" id="3.30.457.10">
    <property type="entry name" value="Copper amine oxidase-like, N-terminal domain"/>
    <property type="match status" value="1"/>
</dbReference>
<sequence>MKRRVVIIPLTLLFLLLMTIPAFGQAQLDFNGKSLDSSGGIVLQDGVSFSSASAIANVLGCDVVIEGETVTMQENDEVLILEVGSKVASLNGVEKQIPGAPLLIDKQIYVPIRFVCESFGAIVSWNDLEKKVLVNYDEKRNGMNAEDLMVKTSEKMLEANTYKMIMDMDMDIDISGQENGGPVENIQVKTQSEVECWVQYDPLLMYMVQNVKMSGNEEIPADTIRTEMLIKDNAMYMSMPDIGWVKMDIPGLDMQELMSQSMSLDPAASLKMWSEMGILASLANNSEKNGQEYWIVKYNMGKEMMESDYFQQIIQSMSSLGTAGMDMQSLFDSIDFDLNSATWINPETLQTDYMDINGTIKIDMDMSSQGIPGHMAMNMVMDGSYSISDYGIEFETPDVSSAVDYNTLLTQQ</sequence>
<protein>
    <recommendedName>
        <fullName evidence="1">Copper amine oxidase-like N-terminal domain-containing protein</fullName>
    </recommendedName>
</protein>
<accession>A0A0W8E4U0</accession>
<comment type="caution">
    <text evidence="2">The sequence shown here is derived from an EMBL/GenBank/DDBJ whole genome shotgun (WGS) entry which is preliminary data.</text>
</comment>
<dbReference type="Gene3D" id="2.50.20.20">
    <property type="match status" value="1"/>
</dbReference>
<dbReference type="Pfam" id="PF07833">
    <property type="entry name" value="Cu_amine_oxidN1"/>
    <property type="match status" value="1"/>
</dbReference>
<feature type="domain" description="Copper amine oxidase-like N-terminal" evidence="1">
    <location>
        <begin position="30"/>
        <end position="133"/>
    </location>
</feature>
<evidence type="ECO:0000259" key="1">
    <source>
        <dbReference type="Pfam" id="PF07833"/>
    </source>
</evidence>
<name>A0A0W8E4U0_9ZZZZ</name>
<gene>
    <name evidence="2" type="ORF">ASZ90_018946</name>
</gene>
<dbReference type="SUPFAM" id="SSF55383">
    <property type="entry name" value="Copper amine oxidase, domain N"/>
    <property type="match status" value="1"/>
</dbReference>
<dbReference type="AlphaFoldDB" id="A0A0W8E4U0"/>
<reference evidence="2" key="1">
    <citation type="journal article" date="2015" name="Proc. Natl. Acad. Sci. U.S.A.">
        <title>Networks of energetic and metabolic interactions define dynamics in microbial communities.</title>
        <authorList>
            <person name="Embree M."/>
            <person name="Liu J.K."/>
            <person name="Al-Bassam M.M."/>
            <person name="Zengler K."/>
        </authorList>
    </citation>
    <scope>NUCLEOTIDE SEQUENCE</scope>
</reference>
<dbReference type="InterPro" id="IPR046720">
    <property type="entry name" value="DUF6612"/>
</dbReference>
<organism evidence="2">
    <name type="scientific">hydrocarbon metagenome</name>
    <dbReference type="NCBI Taxonomy" id="938273"/>
    <lineage>
        <taxon>unclassified sequences</taxon>
        <taxon>metagenomes</taxon>
        <taxon>ecological metagenomes</taxon>
    </lineage>
</organism>